<sequence>MVLMDRNIFSWNESTVGQNIATPVISFSLGSQGLDTCSLQLDLSIPVAFGLTDEPRRHRRALDGRGFGGTQFSDNGTDVGSGINSTMTYHAFDVPAATTVVVMYLSWWDHAAAYRVFFRHGALPTEELYDDMETVMEEDVVLAWHRETGSSRTWIPNIERRRGKLYVGIQTRGSQTFLHNAPSADDYKLRASTVSCMSWKYTSEQWDNDCGVILDLSESAMRCNCSFPKPEAVIGGSVHFPPNSIDFDKIFGNPESLTENDKVFYVVIGEWALYLLLMIILNVDFRRLRVSSSFFLSFYYYLYQFHIHRHQLQCAGTIIKWLC</sequence>
<dbReference type="InterPro" id="IPR051223">
    <property type="entry name" value="Polycystin"/>
</dbReference>
<keyword evidence="2" id="KW-1185">Reference proteome</keyword>
<dbReference type="AlphaFoldDB" id="A0A9J7HQB0"/>
<keyword evidence="1" id="KW-0472">Membrane</keyword>
<proteinExistence type="predicted"/>
<accession>A0A9J7HQB0</accession>
<evidence type="ECO:0000256" key="1">
    <source>
        <dbReference type="SAM" id="Phobius"/>
    </source>
</evidence>
<dbReference type="GeneID" id="118406479"/>
<evidence type="ECO:0000313" key="2">
    <source>
        <dbReference type="Proteomes" id="UP000001554"/>
    </source>
</evidence>
<dbReference type="PANTHER" id="PTHR10877:SF194">
    <property type="entry name" value="LOCATION OF VULVA DEFECTIVE 1"/>
    <property type="match status" value="1"/>
</dbReference>
<reference evidence="3" key="2">
    <citation type="submission" date="2025-08" db="UniProtKB">
        <authorList>
            <consortium name="RefSeq"/>
        </authorList>
    </citation>
    <scope>IDENTIFICATION</scope>
    <source>
        <strain evidence="3">S238N-H82</strain>
        <tissue evidence="3">Testes</tissue>
    </source>
</reference>
<organism evidence="2 3">
    <name type="scientific">Branchiostoma floridae</name>
    <name type="common">Florida lancelet</name>
    <name type="synonym">Amphioxus</name>
    <dbReference type="NCBI Taxonomy" id="7739"/>
    <lineage>
        <taxon>Eukaryota</taxon>
        <taxon>Metazoa</taxon>
        <taxon>Chordata</taxon>
        <taxon>Cephalochordata</taxon>
        <taxon>Leptocardii</taxon>
        <taxon>Amphioxiformes</taxon>
        <taxon>Branchiostomatidae</taxon>
        <taxon>Branchiostoma</taxon>
    </lineage>
</organism>
<dbReference type="Proteomes" id="UP000001554">
    <property type="component" value="Chromosome 19"/>
</dbReference>
<protein>
    <submittedName>
        <fullName evidence="3">Uncharacterized protein LOC118406479</fullName>
    </submittedName>
</protein>
<keyword evidence="1" id="KW-0812">Transmembrane</keyword>
<name>A0A9J7HQB0_BRAFL</name>
<reference evidence="2" key="1">
    <citation type="journal article" date="2020" name="Nat. Ecol. Evol.">
        <title>Deeply conserved synteny resolves early events in vertebrate evolution.</title>
        <authorList>
            <person name="Simakov O."/>
            <person name="Marletaz F."/>
            <person name="Yue J.X."/>
            <person name="O'Connell B."/>
            <person name="Jenkins J."/>
            <person name="Brandt A."/>
            <person name="Calef R."/>
            <person name="Tung C.H."/>
            <person name="Huang T.K."/>
            <person name="Schmutz J."/>
            <person name="Satoh N."/>
            <person name="Yu J.K."/>
            <person name="Putnam N.H."/>
            <person name="Green R.E."/>
            <person name="Rokhsar D.S."/>
        </authorList>
    </citation>
    <scope>NUCLEOTIDE SEQUENCE [LARGE SCALE GENOMIC DNA]</scope>
    <source>
        <strain evidence="2">S238N-H82</strain>
    </source>
</reference>
<dbReference type="PANTHER" id="PTHR10877">
    <property type="entry name" value="POLYCYSTIN FAMILY MEMBER"/>
    <property type="match status" value="1"/>
</dbReference>
<dbReference type="RefSeq" id="XP_035662427.1">
    <property type="nucleotide sequence ID" value="XM_035806534.1"/>
</dbReference>
<dbReference type="KEGG" id="bfo:118406479"/>
<feature type="transmembrane region" description="Helical" evidence="1">
    <location>
        <begin position="263"/>
        <end position="283"/>
    </location>
</feature>
<gene>
    <name evidence="3" type="primary">LOC118406479</name>
</gene>
<evidence type="ECO:0000313" key="3">
    <source>
        <dbReference type="RefSeq" id="XP_035662427.1"/>
    </source>
</evidence>
<dbReference type="OMA" id="SAMRCNC"/>
<keyword evidence="1" id="KW-1133">Transmembrane helix</keyword>